<evidence type="ECO:0000313" key="3">
    <source>
        <dbReference type="Proteomes" id="UP001597111"/>
    </source>
</evidence>
<dbReference type="AlphaFoldDB" id="A0ABD6B3K1"/>
<evidence type="ECO:0000259" key="1">
    <source>
        <dbReference type="PROSITE" id="PS51201"/>
    </source>
</evidence>
<dbReference type="EMBL" id="JBHUDH010000012">
    <property type="protein sequence ID" value="MFD1525024.1"/>
    <property type="molecule type" value="Genomic_DNA"/>
</dbReference>
<feature type="domain" description="RCK N-terminal" evidence="1">
    <location>
        <begin position="17"/>
        <end position="133"/>
    </location>
</feature>
<dbReference type="Pfam" id="PF02254">
    <property type="entry name" value="TrkA_N"/>
    <property type="match status" value="1"/>
</dbReference>
<dbReference type="PROSITE" id="PS51201">
    <property type="entry name" value="RCK_N"/>
    <property type="match status" value="1"/>
</dbReference>
<proteinExistence type="predicted"/>
<dbReference type="RefSeq" id="WP_379817914.1">
    <property type="nucleotide sequence ID" value="NZ_JBHUDH010000012.1"/>
</dbReference>
<sequence>MSDISTDTDAPTGRSTDAELFVLGDGAVGAAVSRELQAAGHAVVLVDDTVDPPGIPTVEASPTDSAALREAGIPAASTVVVATRSDRRNLLLAQSIRVRFDTPRVIVLVNSPDRVDPFADAGHEVVCATSAVSTAVSEHV</sequence>
<keyword evidence="3" id="KW-1185">Reference proteome</keyword>
<dbReference type="InterPro" id="IPR003148">
    <property type="entry name" value="RCK_N"/>
</dbReference>
<dbReference type="PANTHER" id="PTHR43833">
    <property type="entry name" value="POTASSIUM CHANNEL PROTEIN 2-RELATED-RELATED"/>
    <property type="match status" value="1"/>
</dbReference>
<protein>
    <submittedName>
        <fullName evidence="2">NAD-binding protein</fullName>
    </submittedName>
</protein>
<organism evidence="2 3">
    <name type="scientific">Halolamina salina</name>
    <dbReference type="NCBI Taxonomy" id="1220023"/>
    <lineage>
        <taxon>Archaea</taxon>
        <taxon>Methanobacteriati</taxon>
        <taxon>Methanobacteriota</taxon>
        <taxon>Stenosarchaea group</taxon>
        <taxon>Halobacteria</taxon>
        <taxon>Halobacteriales</taxon>
        <taxon>Haloferacaceae</taxon>
    </lineage>
</organism>
<dbReference type="InterPro" id="IPR036291">
    <property type="entry name" value="NAD(P)-bd_dom_sf"/>
</dbReference>
<name>A0ABD6B3K1_9EURY</name>
<dbReference type="InterPro" id="IPR050721">
    <property type="entry name" value="Trk_Ktr_HKT_K-transport"/>
</dbReference>
<dbReference type="SUPFAM" id="SSF51735">
    <property type="entry name" value="NAD(P)-binding Rossmann-fold domains"/>
    <property type="match status" value="1"/>
</dbReference>
<gene>
    <name evidence="2" type="ORF">ACFR9S_01730</name>
</gene>
<dbReference type="Gene3D" id="3.40.50.720">
    <property type="entry name" value="NAD(P)-binding Rossmann-like Domain"/>
    <property type="match status" value="1"/>
</dbReference>
<dbReference type="Proteomes" id="UP001597111">
    <property type="component" value="Unassembled WGS sequence"/>
</dbReference>
<reference evidence="2 3" key="1">
    <citation type="journal article" date="2019" name="Int. J. Syst. Evol. Microbiol.">
        <title>The Global Catalogue of Microorganisms (GCM) 10K type strain sequencing project: providing services to taxonomists for standard genome sequencing and annotation.</title>
        <authorList>
            <consortium name="The Broad Institute Genomics Platform"/>
            <consortium name="The Broad Institute Genome Sequencing Center for Infectious Disease"/>
            <person name="Wu L."/>
            <person name="Ma J."/>
        </authorList>
    </citation>
    <scope>NUCLEOTIDE SEQUENCE [LARGE SCALE GENOMIC DNA]</scope>
    <source>
        <strain evidence="2 3">CGMCC 1.12285</strain>
    </source>
</reference>
<comment type="caution">
    <text evidence="2">The sequence shown here is derived from an EMBL/GenBank/DDBJ whole genome shotgun (WGS) entry which is preliminary data.</text>
</comment>
<accession>A0ABD6B3K1</accession>
<evidence type="ECO:0000313" key="2">
    <source>
        <dbReference type="EMBL" id="MFD1525024.1"/>
    </source>
</evidence>